<dbReference type="KEGG" id="kaf:KAFR_0C01050"/>
<dbReference type="SUPFAM" id="SSF57667">
    <property type="entry name" value="beta-beta-alpha zinc fingers"/>
    <property type="match status" value="1"/>
</dbReference>
<keyword evidence="10" id="KW-1185">Reference proteome</keyword>
<dbReference type="GO" id="GO:0000395">
    <property type="term" value="P:mRNA 5'-splice site recognition"/>
    <property type="evidence" value="ECO:0007669"/>
    <property type="project" value="EnsemblFungi"/>
</dbReference>
<evidence type="ECO:0000256" key="7">
    <source>
        <dbReference type="SAM" id="MobiDB-lite"/>
    </source>
</evidence>
<evidence type="ECO:0000256" key="1">
    <source>
        <dbReference type="ARBA" id="ARBA00004123"/>
    </source>
</evidence>
<sequence>MANLEEKRDLCEDLEVIEDAIAKRLQRNPELYYNYLEKLSSFEKHSLEVPSSIDIKNNRVYKSKKAKRSKKQIVAQQHEIRLFIEDYTNKQKGLNMLMKRKDTTQISSDIGDFITSITENKSHVKSSLKDKIDYYSMFSASTTQKSILSKRAADLDINQTFTRDEQFGECMDLERFHNVWLSVVKDDSYSLLDFFRVIESFLDTKSYLKSPHMDRKNQRYQEFIKTISGYVESFFFKKFCLIDKEYVNARLQQDFILYLDNPLNNQNGFFCVACNKSFKTKSVFDNHLPGKQHKRNVDKRRNSLISEYKLYRFLNLLRTEFNNTKEFTERKISFTANERREELERLNNEYNAPVYGSEEQEEGDEEHDEYASKNGNRSILDGLFNMPLGPDGVPMPFWLYKLQGLDVSYYCEICSNREFKGRRAFERHFNEKTHQYHLRCLGITPSPTFVGITAITEAQTLWDHIQSTQKKKAPSGKIDMDIEVEDADGNVLTRKVYDDLKRQGLL</sequence>
<dbReference type="AlphaFoldDB" id="H2ARV0"/>
<keyword evidence="4" id="KW-0863">Zinc-finger</keyword>
<evidence type="ECO:0000259" key="8">
    <source>
        <dbReference type="PROSITE" id="PS50171"/>
    </source>
</evidence>
<comment type="subcellular location">
    <subcellularLocation>
        <location evidence="1">Nucleus</location>
    </subcellularLocation>
</comment>
<dbReference type="PROSITE" id="PS00028">
    <property type="entry name" value="ZINC_FINGER_C2H2_1"/>
    <property type="match status" value="1"/>
</dbReference>
<evidence type="ECO:0000256" key="2">
    <source>
        <dbReference type="ARBA" id="ARBA00008776"/>
    </source>
</evidence>
<comment type="similarity">
    <text evidence="2">Belongs to the SF3A3 family.</text>
</comment>
<reference evidence="9 10" key="1">
    <citation type="journal article" date="2011" name="Proc. Natl. Acad. Sci. U.S.A.">
        <title>Evolutionary erosion of yeast sex chromosomes by mating-type switching accidents.</title>
        <authorList>
            <person name="Gordon J.L."/>
            <person name="Armisen D."/>
            <person name="Proux-Wera E."/>
            <person name="Oheigeartaigh S.S."/>
            <person name="Byrne K.P."/>
            <person name="Wolfe K.H."/>
        </authorList>
    </citation>
    <scope>NUCLEOTIDE SEQUENCE [LARGE SCALE GENOMIC DNA]</scope>
    <source>
        <strain evidence="10">ATCC 22294 / BCRC 22015 / CBS 2517 / CECT 1963 / NBRC 1671 / NRRL Y-8276</strain>
    </source>
</reference>
<keyword evidence="6" id="KW-0539">Nucleus</keyword>
<dbReference type="PANTHER" id="PTHR12786">
    <property type="entry name" value="SPLICING FACTOR SF3A-RELATED"/>
    <property type="match status" value="1"/>
</dbReference>
<dbReference type="Pfam" id="PF12171">
    <property type="entry name" value="zf-C2H2_jaz"/>
    <property type="match status" value="1"/>
</dbReference>
<dbReference type="Pfam" id="PF16837">
    <property type="entry name" value="SF3A3"/>
    <property type="match status" value="1"/>
</dbReference>
<dbReference type="HOGENOM" id="CLU_027160_1_1_1"/>
<dbReference type="RefSeq" id="XP_003956235.1">
    <property type="nucleotide sequence ID" value="XM_003956186.1"/>
</dbReference>
<organism evidence="9 10">
    <name type="scientific">Kazachstania africana (strain ATCC 22294 / BCRC 22015 / CBS 2517 / CECT 1963 / NBRC 1671 / NRRL Y-8276)</name>
    <name type="common">Yeast</name>
    <name type="synonym">Kluyveromyces africanus</name>
    <dbReference type="NCBI Taxonomy" id="1071382"/>
    <lineage>
        <taxon>Eukaryota</taxon>
        <taxon>Fungi</taxon>
        <taxon>Dikarya</taxon>
        <taxon>Ascomycota</taxon>
        <taxon>Saccharomycotina</taxon>
        <taxon>Saccharomycetes</taxon>
        <taxon>Saccharomycetales</taxon>
        <taxon>Saccharomycetaceae</taxon>
        <taxon>Kazachstania</taxon>
    </lineage>
</organism>
<dbReference type="Gene3D" id="3.30.160.60">
    <property type="entry name" value="Classic Zinc Finger"/>
    <property type="match status" value="1"/>
</dbReference>
<dbReference type="eggNOG" id="KOG2636">
    <property type="taxonomic scope" value="Eukaryota"/>
</dbReference>
<dbReference type="InterPro" id="IPR013087">
    <property type="entry name" value="Znf_C2H2_type"/>
</dbReference>
<keyword evidence="5" id="KW-0862">Zinc</keyword>
<dbReference type="PROSITE" id="PS50171">
    <property type="entry name" value="ZF_MATRIN"/>
    <property type="match status" value="1"/>
</dbReference>
<evidence type="ECO:0000313" key="10">
    <source>
        <dbReference type="Proteomes" id="UP000005220"/>
    </source>
</evidence>
<dbReference type="PANTHER" id="PTHR12786:SF2">
    <property type="entry name" value="SPLICING FACTOR 3A SUBUNIT 3"/>
    <property type="match status" value="1"/>
</dbReference>
<dbReference type="InterPro" id="IPR036236">
    <property type="entry name" value="Znf_C2H2_sf"/>
</dbReference>
<keyword evidence="3" id="KW-0479">Metal-binding</keyword>
<evidence type="ECO:0000256" key="3">
    <source>
        <dbReference type="ARBA" id="ARBA00022723"/>
    </source>
</evidence>
<dbReference type="GO" id="GO:0008270">
    <property type="term" value="F:zinc ion binding"/>
    <property type="evidence" value="ECO:0007669"/>
    <property type="project" value="UniProtKB-KW"/>
</dbReference>
<dbReference type="GeneID" id="13885019"/>
<protein>
    <recommendedName>
        <fullName evidence="8">Matrin-type domain-containing protein</fullName>
    </recommendedName>
</protein>
<gene>
    <name evidence="9" type="primary">KAFR0C01050</name>
    <name evidence="9" type="ORF">KAFR_0C01050</name>
</gene>
<dbReference type="InterPro" id="IPR051421">
    <property type="entry name" value="RNA_Proc_DNA_Dmg_Regulator"/>
</dbReference>
<dbReference type="Pfam" id="PF11931">
    <property type="entry name" value="SF3a60_Prp9_C"/>
    <property type="match status" value="1"/>
</dbReference>
<feature type="compositionally biased region" description="Acidic residues" evidence="7">
    <location>
        <begin position="358"/>
        <end position="368"/>
    </location>
</feature>
<dbReference type="InterPro" id="IPR024598">
    <property type="entry name" value="SF3a60/Prp9_C"/>
</dbReference>
<evidence type="ECO:0000256" key="6">
    <source>
        <dbReference type="ARBA" id="ARBA00023242"/>
    </source>
</evidence>
<dbReference type="FunCoup" id="H2ARV0">
    <property type="interactions" value="1369"/>
</dbReference>
<dbReference type="OrthoDB" id="2160351at2759"/>
<feature type="domain" description="Matrin-type" evidence="8">
    <location>
        <begin position="409"/>
        <end position="440"/>
    </location>
</feature>
<dbReference type="InterPro" id="IPR031590">
    <property type="entry name" value="PRP9_N"/>
</dbReference>
<name>H2ARV0_KAZAF</name>
<dbReference type="EMBL" id="HE650823">
    <property type="protein sequence ID" value="CCF57100.1"/>
    <property type="molecule type" value="Genomic_DNA"/>
</dbReference>
<evidence type="ECO:0000256" key="4">
    <source>
        <dbReference type="ARBA" id="ARBA00022771"/>
    </source>
</evidence>
<dbReference type="InterPro" id="IPR031774">
    <property type="entry name" value="SF3A3_dom"/>
</dbReference>
<dbReference type="Proteomes" id="UP000005220">
    <property type="component" value="Chromosome 3"/>
</dbReference>
<dbReference type="InterPro" id="IPR003604">
    <property type="entry name" value="Matrin/U1-like-C_Znf_C2H2"/>
</dbReference>
<accession>H2ARV0</accession>
<dbReference type="GO" id="GO:0003723">
    <property type="term" value="F:RNA binding"/>
    <property type="evidence" value="ECO:0007669"/>
    <property type="project" value="EnsemblFungi"/>
</dbReference>
<dbReference type="SMART" id="SM00451">
    <property type="entry name" value="ZnF_U1"/>
    <property type="match status" value="2"/>
</dbReference>
<dbReference type="InterPro" id="IPR000690">
    <property type="entry name" value="Matrin/U1-C_Znf_C2H2"/>
</dbReference>
<dbReference type="GO" id="GO:0071004">
    <property type="term" value="C:U2-type prespliceosome"/>
    <property type="evidence" value="ECO:0007669"/>
    <property type="project" value="EnsemblFungi"/>
</dbReference>
<proteinExistence type="inferred from homology"/>
<feature type="region of interest" description="Disordered" evidence="7">
    <location>
        <begin position="353"/>
        <end position="372"/>
    </location>
</feature>
<dbReference type="GO" id="GO:0000974">
    <property type="term" value="C:Prp19 complex"/>
    <property type="evidence" value="ECO:0007669"/>
    <property type="project" value="EnsemblFungi"/>
</dbReference>
<evidence type="ECO:0000256" key="5">
    <source>
        <dbReference type="ARBA" id="ARBA00022833"/>
    </source>
</evidence>
<dbReference type="SMART" id="SM00355">
    <property type="entry name" value="ZnF_C2H2"/>
    <property type="match status" value="2"/>
</dbReference>
<dbReference type="STRING" id="1071382.H2ARV0"/>
<evidence type="ECO:0000313" key="9">
    <source>
        <dbReference type="EMBL" id="CCF57100.1"/>
    </source>
</evidence>
<dbReference type="InParanoid" id="H2ARV0"/>
<dbReference type="InterPro" id="IPR022755">
    <property type="entry name" value="Znf_C2H2_jaz"/>
</dbReference>
<dbReference type="Pfam" id="PF16958">
    <property type="entry name" value="PRP9_N"/>
    <property type="match status" value="1"/>
</dbReference>